<sequence>MKMTKDLQEKIKPFFWVEHDNSYSVCLTVGEYLQEVFDTRVEEGFEGNGYDWASLAQVFLDEKCPELQEKVDFDPEGSMFVAYSENKEALIDFISKFKEACENREEILDLFSRAELD</sequence>
<proteinExistence type="predicted"/>
<name>A0ABM6U071_FUSMR</name>
<reference evidence="2" key="1">
    <citation type="journal article" date="2018" name="MSphere">
        <title>Fusobacterium Genomics Using MinION and Illumina Sequencing Enables Genome Completion and Correction.</title>
        <authorList>
            <person name="Todd S.M."/>
            <person name="Settlage R.E."/>
            <person name="Lahmers K.K."/>
            <person name="Slade D.J."/>
        </authorList>
    </citation>
    <scope>NUCLEOTIDE SEQUENCE [LARGE SCALE GENOMIC DNA]</scope>
    <source>
        <strain evidence="2">ATCC 9817</strain>
    </source>
</reference>
<dbReference type="InterPro" id="IPR028956">
    <property type="entry name" value="Imm51"/>
</dbReference>
<dbReference type="Pfam" id="PF15595">
    <property type="entry name" value="Imm51"/>
    <property type="match status" value="1"/>
</dbReference>
<accession>A0ABM6U071</accession>
<organism evidence="1 2">
    <name type="scientific">Fusobacterium mortiferum ATCC 9817</name>
    <dbReference type="NCBI Taxonomy" id="469616"/>
    <lineage>
        <taxon>Bacteria</taxon>
        <taxon>Fusobacteriati</taxon>
        <taxon>Fusobacteriota</taxon>
        <taxon>Fusobacteriia</taxon>
        <taxon>Fusobacteriales</taxon>
        <taxon>Fusobacteriaceae</taxon>
        <taxon>Fusobacterium</taxon>
    </lineage>
</organism>
<evidence type="ECO:0008006" key="3">
    <source>
        <dbReference type="Google" id="ProtNLM"/>
    </source>
</evidence>
<gene>
    <name evidence="1" type="ORF">C4N19_10680</name>
</gene>
<evidence type="ECO:0000313" key="1">
    <source>
        <dbReference type="EMBL" id="AVQ20110.1"/>
    </source>
</evidence>
<protein>
    <recommendedName>
        <fullName evidence="3">Immunity protein 51</fullName>
    </recommendedName>
</protein>
<keyword evidence="2" id="KW-1185">Reference proteome</keyword>
<dbReference type="Proteomes" id="UP000240258">
    <property type="component" value="Chromosome"/>
</dbReference>
<dbReference type="EMBL" id="CP028102">
    <property type="protein sequence ID" value="AVQ20110.1"/>
    <property type="molecule type" value="Genomic_DNA"/>
</dbReference>
<evidence type="ECO:0000313" key="2">
    <source>
        <dbReference type="Proteomes" id="UP000240258"/>
    </source>
</evidence>